<accession>A0A8J3Z5X2</accession>
<dbReference type="InterPro" id="IPR016130">
    <property type="entry name" value="Tyr_Pase_AS"/>
</dbReference>
<keyword evidence="4" id="KW-1185">Reference proteome</keyword>
<protein>
    <submittedName>
        <fullName evidence="3">Putative phosphotyrosine protein phosphatase</fullName>
    </submittedName>
</protein>
<evidence type="ECO:0000259" key="2">
    <source>
        <dbReference type="PROSITE" id="PS50056"/>
    </source>
</evidence>
<dbReference type="Gene3D" id="3.90.190.10">
    <property type="entry name" value="Protein tyrosine phosphatase superfamily"/>
    <property type="match status" value="1"/>
</dbReference>
<dbReference type="RefSeq" id="WP_203998057.1">
    <property type="nucleotide sequence ID" value="NZ_BOPG01000033.1"/>
</dbReference>
<comment type="caution">
    <text evidence="3">The sequence shown here is derived from an EMBL/GenBank/DDBJ whole genome shotgun (WGS) entry which is preliminary data.</text>
</comment>
<dbReference type="Proteomes" id="UP000612585">
    <property type="component" value="Unassembled WGS sequence"/>
</dbReference>
<dbReference type="SUPFAM" id="SSF52799">
    <property type="entry name" value="(Phosphotyrosine protein) phosphatases II"/>
    <property type="match status" value="1"/>
</dbReference>
<dbReference type="InterPro" id="IPR000387">
    <property type="entry name" value="Tyr_Pase_dom"/>
</dbReference>
<dbReference type="AlphaFoldDB" id="A0A8J3Z5X2"/>
<organism evidence="3 4">
    <name type="scientific">Virgisporangium aurantiacum</name>
    <dbReference type="NCBI Taxonomy" id="175570"/>
    <lineage>
        <taxon>Bacteria</taxon>
        <taxon>Bacillati</taxon>
        <taxon>Actinomycetota</taxon>
        <taxon>Actinomycetes</taxon>
        <taxon>Micromonosporales</taxon>
        <taxon>Micromonosporaceae</taxon>
        <taxon>Virgisporangium</taxon>
    </lineage>
</organism>
<dbReference type="PANTHER" id="PTHR31126:SF1">
    <property type="entry name" value="TYROSINE SPECIFIC PROTEIN PHOSPHATASES DOMAIN-CONTAINING PROTEIN"/>
    <property type="match status" value="1"/>
</dbReference>
<dbReference type="PROSITE" id="PS00383">
    <property type="entry name" value="TYR_PHOSPHATASE_1"/>
    <property type="match status" value="1"/>
</dbReference>
<name>A0A8J3Z5X2_9ACTN</name>
<reference evidence="3" key="1">
    <citation type="submission" date="2021-01" db="EMBL/GenBank/DDBJ databases">
        <title>Whole genome shotgun sequence of Virgisporangium aurantiacum NBRC 16421.</title>
        <authorList>
            <person name="Komaki H."/>
            <person name="Tamura T."/>
        </authorList>
    </citation>
    <scope>NUCLEOTIDE SEQUENCE</scope>
    <source>
        <strain evidence="3">NBRC 16421</strain>
    </source>
</reference>
<proteinExistence type="inferred from homology"/>
<evidence type="ECO:0000256" key="1">
    <source>
        <dbReference type="ARBA" id="ARBA00009580"/>
    </source>
</evidence>
<comment type="similarity">
    <text evidence="1">Belongs to the protein-tyrosine phosphatase family.</text>
</comment>
<dbReference type="InterPro" id="IPR029021">
    <property type="entry name" value="Prot-tyrosine_phosphatase-like"/>
</dbReference>
<sequence length="237" mass="26121">MAENVFENLLNFRDLGGRVTADGERIRPGLLFRSESVAYLSAADTSRLVDDFGLATVVDLRGAKEVTRNGRGPLEHQPVRYVSVPITDVTRGLDNIATFYVEMLTRRGPEVAGLLRALLEPGALPAVVHCEAGCDRTGVVAALILGLLGVPDGDIVADYDLTQEAFPAMNARWKDLFLARGYPAERFVEESWIERERAMESTIEAVRERWGGWAGWAEAHGLDADDLSRLRKLLLEA</sequence>
<dbReference type="EMBL" id="BOPG01000033">
    <property type="protein sequence ID" value="GIJ58006.1"/>
    <property type="molecule type" value="Genomic_DNA"/>
</dbReference>
<evidence type="ECO:0000313" key="3">
    <source>
        <dbReference type="EMBL" id="GIJ58006.1"/>
    </source>
</evidence>
<dbReference type="InterPro" id="IPR026893">
    <property type="entry name" value="Tyr/Ser_Pase_IphP-type"/>
</dbReference>
<gene>
    <name evidence="3" type="ORF">Vau01_055220</name>
</gene>
<dbReference type="GO" id="GO:0004721">
    <property type="term" value="F:phosphoprotein phosphatase activity"/>
    <property type="evidence" value="ECO:0007669"/>
    <property type="project" value="InterPro"/>
</dbReference>
<feature type="domain" description="Tyrosine specific protein phosphatases" evidence="2">
    <location>
        <begin position="109"/>
        <end position="145"/>
    </location>
</feature>
<dbReference type="Pfam" id="PF13350">
    <property type="entry name" value="Y_phosphatase3"/>
    <property type="match status" value="1"/>
</dbReference>
<dbReference type="PROSITE" id="PS50056">
    <property type="entry name" value="TYR_PHOSPHATASE_2"/>
    <property type="match status" value="1"/>
</dbReference>
<dbReference type="PANTHER" id="PTHR31126">
    <property type="entry name" value="TYROSINE-PROTEIN PHOSPHATASE"/>
    <property type="match status" value="1"/>
</dbReference>
<evidence type="ECO:0000313" key="4">
    <source>
        <dbReference type="Proteomes" id="UP000612585"/>
    </source>
</evidence>